<evidence type="ECO:0000313" key="3">
    <source>
        <dbReference type="WBParaSite" id="ACRNAN_scaffold4496.g30693.t1"/>
    </source>
</evidence>
<sequence>MCGWTDPEDLPEEKDTLYGRELVIFCIIIVVTVLILTVMYEFIMPVINNPTYPFYNHVPDFTYKRSN</sequence>
<name>A0A914DYJ4_9BILA</name>
<evidence type="ECO:0000256" key="1">
    <source>
        <dbReference type="SAM" id="Phobius"/>
    </source>
</evidence>
<keyword evidence="1" id="KW-1133">Transmembrane helix</keyword>
<proteinExistence type="predicted"/>
<reference evidence="3" key="1">
    <citation type="submission" date="2022-11" db="UniProtKB">
        <authorList>
            <consortium name="WormBaseParasite"/>
        </authorList>
    </citation>
    <scope>IDENTIFICATION</scope>
</reference>
<organism evidence="2 3">
    <name type="scientific">Acrobeloides nanus</name>
    <dbReference type="NCBI Taxonomy" id="290746"/>
    <lineage>
        <taxon>Eukaryota</taxon>
        <taxon>Metazoa</taxon>
        <taxon>Ecdysozoa</taxon>
        <taxon>Nematoda</taxon>
        <taxon>Chromadorea</taxon>
        <taxon>Rhabditida</taxon>
        <taxon>Tylenchina</taxon>
        <taxon>Cephalobomorpha</taxon>
        <taxon>Cephaloboidea</taxon>
        <taxon>Cephalobidae</taxon>
        <taxon>Acrobeloides</taxon>
    </lineage>
</organism>
<dbReference type="WBParaSite" id="ACRNAN_scaffold4496.g30693.t1">
    <property type="protein sequence ID" value="ACRNAN_scaffold4496.g30693.t1"/>
    <property type="gene ID" value="ACRNAN_scaffold4496.g30693"/>
</dbReference>
<evidence type="ECO:0000313" key="2">
    <source>
        <dbReference type="Proteomes" id="UP000887540"/>
    </source>
</evidence>
<dbReference type="AlphaFoldDB" id="A0A914DYJ4"/>
<feature type="transmembrane region" description="Helical" evidence="1">
    <location>
        <begin position="22"/>
        <end position="43"/>
    </location>
</feature>
<dbReference type="Proteomes" id="UP000887540">
    <property type="component" value="Unplaced"/>
</dbReference>
<protein>
    <submittedName>
        <fullName evidence="3">Uncharacterized protein</fullName>
    </submittedName>
</protein>
<keyword evidence="1" id="KW-0812">Transmembrane</keyword>
<keyword evidence="2" id="KW-1185">Reference proteome</keyword>
<keyword evidence="1" id="KW-0472">Membrane</keyword>
<accession>A0A914DYJ4</accession>